<reference evidence="2" key="1">
    <citation type="submission" date="2013-09" db="EMBL/GenBank/DDBJ databases">
        <title>The Genome Sequence of Anopheles culicifacies species A.</title>
        <authorList>
            <consortium name="The Broad Institute Genomics Platform"/>
            <person name="Neafsey D.E."/>
            <person name="Besansky N."/>
            <person name="Howell P."/>
            <person name="Walton C."/>
            <person name="Young S.K."/>
            <person name="Zeng Q."/>
            <person name="Gargeya S."/>
            <person name="Fitzgerald M."/>
            <person name="Haas B."/>
            <person name="Abouelleil A."/>
            <person name="Allen A.W."/>
            <person name="Alvarado L."/>
            <person name="Arachchi H.M."/>
            <person name="Berlin A.M."/>
            <person name="Chapman S.B."/>
            <person name="Gainer-Dewar J."/>
            <person name="Goldberg J."/>
            <person name="Griggs A."/>
            <person name="Gujja S."/>
            <person name="Hansen M."/>
            <person name="Howarth C."/>
            <person name="Imamovic A."/>
            <person name="Ireland A."/>
            <person name="Larimer J."/>
            <person name="McCowan C."/>
            <person name="Murphy C."/>
            <person name="Pearson M."/>
            <person name="Poon T.W."/>
            <person name="Priest M."/>
            <person name="Roberts A."/>
            <person name="Saif S."/>
            <person name="Shea T."/>
            <person name="Sisk P."/>
            <person name="Sykes S."/>
            <person name="Wortman J."/>
            <person name="Nusbaum C."/>
            <person name="Birren B."/>
        </authorList>
    </citation>
    <scope>NUCLEOTIDE SEQUENCE [LARGE SCALE GENOMIC DNA]</scope>
    <source>
        <strain evidence="2">A-37</strain>
    </source>
</reference>
<dbReference type="AlphaFoldDB" id="A0A182M7E5"/>
<name>A0A182M7E5_9DIPT</name>
<keyword evidence="2" id="KW-1185">Reference proteome</keyword>
<proteinExistence type="predicted"/>
<reference evidence="1" key="2">
    <citation type="submission" date="2020-05" db="UniProtKB">
        <authorList>
            <consortium name="EnsemblMetazoa"/>
        </authorList>
    </citation>
    <scope>IDENTIFICATION</scope>
    <source>
        <strain evidence="1">A-37</strain>
    </source>
</reference>
<organism evidence="1 2">
    <name type="scientific">Anopheles culicifacies</name>
    <dbReference type="NCBI Taxonomy" id="139723"/>
    <lineage>
        <taxon>Eukaryota</taxon>
        <taxon>Metazoa</taxon>
        <taxon>Ecdysozoa</taxon>
        <taxon>Arthropoda</taxon>
        <taxon>Hexapoda</taxon>
        <taxon>Insecta</taxon>
        <taxon>Pterygota</taxon>
        <taxon>Neoptera</taxon>
        <taxon>Endopterygota</taxon>
        <taxon>Diptera</taxon>
        <taxon>Nematocera</taxon>
        <taxon>Culicoidea</taxon>
        <taxon>Culicidae</taxon>
        <taxon>Anophelinae</taxon>
        <taxon>Anopheles</taxon>
        <taxon>culicifacies species complex</taxon>
    </lineage>
</organism>
<dbReference type="Proteomes" id="UP000075883">
    <property type="component" value="Unassembled WGS sequence"/>
</dbReference>
<protein>
    <submittedName>
        <fullName evidence="1">Uncharacterized protein</fullName>
    </submittedName>
</protein>
<dbReference type="EnsemblMetazoa" id="ACUA011340-RA">
    <property type="protein sequence ID" value="ACUA011340-PA"/>
    <property type="gene ID" value="ACUA011340"/>
</dbReference>
<evidence type="ECO:0000313" key="1">
    <source>
        <dbReference type="EnsemblMetazoa" id="ACUA011340-PA"/>
    </source>
</evidence>
<dbReference type="EMBL" id="AXCM01000309">
    <property type="status" value="NOT_ANNOTATED_CDS"/>
    <property type="molecule type" value="Genomic_DNA"/>
</dbReference>
<dbReference type="VEuPathDB" id="VectorBase:ACUA011340"/>
<sequence length="105" mass="11741">MTTLSSSAMVPVRDKAELYMAKGPVLVTHQGCLQIHHTRKLFPFHELMLVTLEGEDLTSALLHRNENFSHCKAPEACKLSKRLQLDLPYAHDDIGFVLPGADRST</sequence>
<accession>A0A182M7E5</accession>
<evidence type="ECO:0000313" key="2">
    <source>
        <dbReference type="Proteomes" id="UP000075883"/>
    </source>
</evidence>